<protein>
    <submittedName>
        <fullName evidence="2">N-acetylmuramoyl-L-alanine amidase</fullName>
    </submittedName>
</protein>
<evidence type="ECO:0000313" key="3">
    <source>
        <dbReference type="Proteomes" id="UP000032407"/>
    </source>
</evidence>
<proteinExistence type="predicted"/>
<accession>A0A9X0F906</accession>
<comment type="caution">
    <text evidence="2">The sequence shown here is derived from an EMBL/GenBank/DDBJ whole genome shotgun (WGS) entry which is preliminary data.</text>
</comment>
<name>A0A9X0F906_BACTU</name>
<dbReference type="AlphaFoldDB" id="A0A9X0F906"/>
<evidence type="ECO:0000313" key="2">
    <source>
        <dbReference type="EMBL" id="KIU74245.1"/>
    </source>
</evidence>
<evidence type="ECO:0000259" key="1">
    <source>
        <dbReference type="Pfam" id="PF12123"/>
    </source>
</evidence>
<sequence length="55" mass="6476">MIQMMDKLGYTSKIISRGDNQGLVYFETDYRQGNELDKATAWLDTKGIKYFYTKE</sequence>
<organism evidence="2 3">
    <name type="scientific">Bacillus thuringiensis Sbt003</name>
    <dbReference type="NCBI Taxonomy" id="1235825"/>
    <lineage>
        <taxon>Bacteria</taxon>
        <taxon>Bacillati</taxon>
        <taxon>Bacillota</taxon>
        <taxon>Bacilli</taxon>
        <taxon>Bacillales</taxon>
        <taxon>Bacillaceae</taxon>
        <taxon>Bacillus</taxon>
        <taxon>Bacillus cereus group</taxon>
    </lineage>
</organism>
<dbReference type="Pfam" id="PF12123">
    <property type="entry name" value="CBD_PlyG"/>
    <property type="match status" value="1"/>
</dbReference>
<dbReference type="InterPro" id="IPR021976">
    <property type="entry name" value="Amidase_C"/>
</dbReference>
<gene>
    <name evidence="2" type="ORF">C797_13933</name>
</gene>
<dbReference type="EMBL" id="AMYJ01000015">
    <property type="protein sequence ID" value="KIU74245.1"/>
    <property type="molecule type" value="Genomic_DNA"/>
</dbReference>
<dbReference type="Proteomes" id="UP000032407">
    <property type="component" value="Unassembled WGS sequence"/>
</dbReference>
<reference evidence="2 3" key="1">
    <citation type="journal article" date="2015" name="Sci. Rep.">
        <title>The expression and crystallization of Cry65Aa require two C-termini, revealing a novel evolutionary strategy of Bacillus thuringiensis Cry proteins.</title>
        <authorList>
            <person name="Peng D.H."/>
            <person name="Pang C.Y."/>
            <person name="Wu H."/>
            <person name="Huang Q."/>
            <person name="Zheng J.S."/>
            <person name="Sun M."/>
        </authorList>
    </citation>
    <scope>NUCLEOTIDE SEQUENCE [LARGE SCALE GENOMIC DNA]</scope>
    <source>
        <strain evidence="2 3">Sbt003</strain>
    </source>
</reference>
<feature type="domain" description="N-acetylmuramoyl-l-alanine amidase C-terminal" evidence="1">
    <location>
        <begin position="7"/>
        <end position="52"/>
    </location>
</feature>